<dbReference type="EMBL" id="JACGXA010000001">
    <property type="protein sequence ID" value="MBA8804620.1"/>
    <property type="molecule type" value="Genomic_DNA"/>
</dbReference>
<evidence type="ECO:0000313" key="4">
    <source>
        <dbReference type="Proteomes" id="UP000580910"/>
    </source>
</evidence>
<sequence>MSKTRQIVLAAVSLVFVGTTSGCGVAGTSFHPGIAAQVGDETVTVADVDTTASNYCSAIESQLAQSKQVLPQHFLRGGVAGLLATVAAAKQIAEQYGVEAGEQYDQKVASLQAAVSTLPEEQQDAVIAVESAGTYIDAIQEAIGDQQAAQEGKHYSTAKADQVGTQAFVEWMDAHDVQIDPQFGMEIKDGQAVQADTSISFAVGDSAKNGQAEQPDQTYAAGLPDAHRCGG</sequence>
<evidence type="ECO:0000256" key="2">
    <source>
        <dbReference type="SAM" id="SignalP"/>
    </source>
</evidence>
<gene>
    <name evidence="3" type="ORF">FB382_002911</name>
</gene>
<evidence type="ECO:0000313" key="3">
    <source>
        <dbReference type="EMBL" id="MBA8804620.1"/>
    </source>
</evidence>
<keyword evidence="2" id="KW-0732">Signal</keyword>
<evidence type="ECO:0000256" key="1">
    <source>
        <dbReference type="SAM" id="MobiDB-lite"/>
    </source>
</evidence>
<protein>
    <submittedName>
        <fullName evidence="3">Peptidyl-prolyl cis-trans isomerase SurA</fullName>
        <ecNumber evidence="3">5.2.1.8</ecNumber>
    </submittedName>
</protein>
<dbReference type="EC" id="5.2.1.8" evidence="3"/>
<keyword evidence="4" id="KW-1185">Reference proteome</keyword>
<reference evidence="3 4" key="1">
    <citation type="submission" date="2020-07" db="EMBL/GenBank/DDBJ databases">
        <title>Sequencing the genomes of 1000 actinobacteria strains.</title>
        <authorList>
            <person name="Klenk H.-P."/>
        </authorList>
    </citation>
    <scope>NUCLEOTIDE SEQUENCE [LARGE SCALE GENOMIC DNA]</scope>
    <source>
        <strain evidence="3 4">DSM 21349</strain>
    </source>
</reference>
<dbReference type="PROSITE" id="PS51257">
    <property type="entry name" value="PROKAR_LIPOPROTEIN"/>
    <property type="match status" value="1"/>
</dbReference>
<feature type="signal peptide" evidence="2">
    <location>
        <begin position="1"/>
        <end position="26"/>
    </location>
</feature>
<dbReference type="AlphaFoldDB" id="A0A7W3J1S0"/>
<organism evidence="3 4">
    <name type="scientific">Nocardioides ginsengisegetis</name>
    <dbReference type="NCBI Taxonomy" id="661491"/>
    <lineage>
        <taxon>Bacteria</taxon>
        <taxon>Bacillati</taxon>
        <taxon>Actinomycetota</taxon>
        <taxon>Actinomycetes</taxon>
        <taxon>Propionibacteriales</taxon>
        <taxon>Nocardioidaceae</taxon>
        <taxon>Nocardioides</taxon>
    </lineage>
</organism>
<dbReference type="GO" id="GO:0003755">
    <property type="term" value="F:peptidyl-prolyl cis-trans isomerase activity"/>
    <property type="evidence" value="ECO:0007669"/>
    <property type="project" value="UniProtKB-EC"/>
</dbReference>
<dbReference type="Proteomes" id="UP000580910">
    <property type="component" value="Unassembled WGS sequence"/>
</dbReference>
<accession>A0A7W3J1S0</accession>
<name>A0A7W3J1S0_9ACTN</name>
<feature type="compositionally biased region" description="Polar residues" evidence="1">
    <location>
        <begin position="208"/>
        <end position="217"/>
    </location>
</feature>
<keyword evidence="3" id="KW-0413">Isomerase</keyword>
<comment type="caution">
    <text evidence="3">The sequence shown here is derived from an EMBL/GenBank/DDBJ whole genome shotgun (WGS) entry which is preliminary data.</text>
</comment>
<proteinExistence type="predicted"/>
<feature type="chain" id="PRO_5038731948" evidence="2">
    <location>
        <begin position="27"/>
        <end position="231"/>
    </location>
</feature>
<dbReference type="RefSeq" id="WP_182540266.1">
    <property type="nucleotide sequence ID" value="NZ_JACGXA010000001.1"/>
</dbReference>
<feature type="region of interest" description="Disordered" evidence="1">
    <location>
        <begin position="208"/>
        <end position="231"/>
    </location>
</feature>